<comment type="catalytic activity">
    <reaction evidence="12">
        <text>5,6-dihydrouridine(16) in tRNA + NAD(+) = uridine(16) in tRNA + NADH + H(+)</text>
        <dbReference type="Rhea" id="RHEA:53380"/>
        <dbReference type="Rhea" id="RHEA-COMP:13543"/>
        <dbReference type="Rhea" id="RHEA-COMP:13544"/>
        <dbReference type="ChEBI" id="CHEBI:15378"/>
        <dbReference type="ChEBI" id="CHEBI:57540"/>
        <dbReference type="ChEBI" id="CHEBI:57945"/>
        <dbReference type="ChEBI" id="CHEBI:65315"/>
        <dbReference type="ChEBI" id="CHEBI:74443"/>
        <dbReference type="EC" id="1.3.1.88"/>
    </reaction>
    <physiologicalReaction direction="right-to-left" evidence="12">
        <dbReference type="Rhea" id="RHEA:53382"/>
    </physiologicalReaction>
</comment>
<protein>
    <recommendedName>
        <fullName evidence="9">tRNA-dihydrouridine(16/17) synthase [NAD(P)(+)]</fullName>
        <ecNumber evidence="9">1.3.1.88</ecNumber>
    </recommendedName>
</protein>
<dbReference type="PANTHER" id="PTHR11082">
    <property type="entry name" value="TRNA-DIHYDROURIDINE SYNTHASE"/>
    <property type="match status" value="1"/>
</dbReference>
<evidence type="ECO:0000256" key="1">
    <source>
        <dbReference type="ARBA" id="ARBA00001917"/>
    </source>
</evidence>
<name>A0A1V9YZY0_ACHHY</name>
<keyword evidence="7" id="KW-0520">NAD</keyword>
<evidence type="ECO:0000313" key="16">
    <source>
        <dbReference type="Proteomes" id="UP000243579"/>
    </source>
</evidence>
<reference evidence="15 16" key="1">
    <citation type="journal article" date="2014" name="Genome Biol. Evol.">
        <title>The secreted proteins of Achlya hypogyna and Thraustotheca clavata identify the ancestral oomycete secretome and reveal gene acquisitions by horizontal gene transfer.</title>
        <authorList>
            <person name="Misner I."/>
            <person name="Blouin N."/>
            <person name="Leonard G."/>
            <person name="Richards T.A."/>
            <person name="Lane C.E."/>
        </authorList>
    </citation>
    <scope>NUCLEOTIDE SEQUENCE [LARGE SCALE GENOMIC DNA]</scope>
    <source>
        <strain evidence="15 16">ATCC 48635</strain>
    </source>
</reference>
<evidence type="ECO:0000256" key="2">
    <source>
        <dbReference type="ARBA" id="ARBA00022630"/>
    </source>
</evidence>
<evidence type="ECO:0000256" key="3">
    <source>
        <dbReference type="ARBA" id="ARBA00022643"/>
    </source>
</evidence>
<dbReference type="CDD" id="cd02801">
    <property type="entry name" value="DUS_like_FMN"/>
    <property type="match status" value="1"/>
</dbReference>
<dbReference type="Gene3D" id="3.20.20.70">
    <property type="entry name" value="Aldolase class I"/>
    <property type="match status" value="1"/>
</dbReference>
<dbReference type="STRING" id="1202772.A0A1V9YZY0"/>
<evidence type="ECO:0000256" key="12">
    <source>
        <dbReference type="ARBA" id="ARBA00048934"/>
    </source>
</evidence>
<keyword evidence="16" id="KW-1185">Reference proteome</keyword>
<dbReference type="SUPFAM" id="SSF51395">
    <property type="entry name" value="FMN-linked oxidoreductases"/>
    <property type="match status" value="1"/>
</dbReference>
<evidence type="ECO:0000256" key="4">
    <source>
        <dbReference type="ARBA" id="ARBA00022694"/>
    </source>
</evidence>
<evidence type="ECO:0000256" key="6">
    <source>
        <dbReference type="ARBA" id="ARBA00023002"/>
    </source>
</evidence>
<comment type="catalytic activity">
    <reaction evidence="10">
        <text>5,6-dihydrouridine(17) in tRNA + NAD(+) = uridine(17) in tRNA + NADH + H(+)</text>
        <dbReference type="Rhea" id="RHEA:53372"/>
        <dbReference type="Rhea" id="RHEA-COMP:13541"/>
        <dbReference type="Rhea" id="RHEA-COMP:13542"/>
        <dbReference type="ChEBI" id="CHEBI:15378"/>
        <dbReference type="ChEBI" id="CHEBI:57540"/>
        <dbReference type="ChEBI" id="CHEBI:57945"/>
        <dbReference type="ChEBI" id="CHEBI:65315"/>
        <dbReference type="ChEBI" id="CHEBI:74443"/>
        <dbReference type="EC" id="1.3.1.88"/>
    </reaction>
    <physiologicalReaction direction="right-to-left" evidence="10">
        <dbReference type="Rhea" id="RHEA:53374"/>
    </physiologicalReaction>
</comment>
<dbReference type="InterPro" id="IPR035587">
    <property type="entry name" value="DUS-like_FMN-bd"/>
</dbReference>
<keyword evidence="6" id="KW-0560">Oxidoreductase</keyword>
<gene>
    <name evidence="15" type="ORF">ACHHYP_04766</name>
</gene>
<dbReference type="GO" id="GO:0017150">
    <property type="term" value="F:tRNA dihydrouridine synthase activity"/>
    <property type="evidence" value="ECO:0007669"/>
    <property type="project" value="InterPro"/>
</dbReference>
<dbReference type="GO" id="GO:0050660">
    <property type="term" value="F:flavin adenine dinucleotide binding"/>
    <property type="evidence" value="ECO:0007669"/>
    <property type="project" value="InterPro"/>
</dbReference>
<keyword evidence="2" id="KW-0285">Flavoprotein</keyword>
<evidence type="ECO:0000256" key="13">
    <source>
        <dbReference type="ARBA" id="ARBA00049467"/>
    </source>
</evidence>
<dbReference type="PROSITE" id="PS01136">
    <property type="entry name" value="UPF0034"/>
    <property type="match status" value="1"/>
</dbReference>
<keyword evidence="5" id="KW-0521">NADP</keyword>
<dbReference type="Proteomes" id="UP000243579">
    <property type="component" value="Unassembled WGS sequence"/>
</dbReference>
<comment type="cofactor">
    <cofactor evidence="1">
        <name>FMN</name>
        <dbReference type="ChEBI" id="CHEBI:58210"/>
    </cofactor>
</comment>
<evidence type="ECO:0000256" key="5">
    <source>
        <dbReference type="ARBA" id="ARBA00022857"/>
    </source>
</evidence>
<dbReference type="EMBL" id="JNBR01000539">
    <property type="protein sequence ID" value="OQR91364.1"/>
    <property type="molecule type" value="Genomic_DNA"/>
</dbReference>
<sequence>MFEEAWRWYRDVLGSPRFVCAPMVRQSELPFRLLTKSLGCDLAYSPMLYASELVAAATAEPGSDVSYRFFDSSPADRPLIVQLCGNDPATLALAVRLVQHRCDGIDLNLGCPQRCARIGGFGAFLLEETDVIVALVRAMVTASSVPITCKIRLLPTMADTIALAQAIEDAGCAMLTVHGRMREQRHHEGACNWNAIAAVRRAITIPMIANGGIRSRIETAACLDATGCQAVMAASALLEHPGIFSPIPLSIYDVALRYLQIARESPTTLYPTAARDHLLTMFRAKYRAQDMDLFSVLGHHDVLLPDQLEACVGHLALRHGDDVLTKFGSTLPSLRAIRYNKLTAHAMGDHDEDDDDDGGFGLGWMDGEVSV</sequence>
<organism evidence="15 16">
    <name type="scientific">Achlya hypogyna</name>
    <name type="common">Oomycete</name>
    <name type="synonym">Protoachlya hypogyna</name>
    <dbReference type="NCBI Taxonomy" id="1202772"/>
    <lineage>
        <taxon>Eukaryota</taxon>
        <taxon>Sar</taxon>
        <taxon>Stramenopiles</taxon>
        <taxon>Oomycota</taxon>
        <taxon>Saprolegniomycetes</taxon>
        <taxon>Saprolegniales</taxon>
        <taxon>Achlyaceae</taxon>
        <taxon>Achlya</taxon>
    </lineage>
</organism>
<evidence type="ECO:0000313" key="15">
    <source>
        <dbReference type="EMBL" id="OQR91364.1"/>
    </source>
</evidence>
<evidence type="ECO:0000256" key="9">
    <source>
        <dbReference type="ARBA" id="ARBA00038890"/>
    </source>
</evidence>
<dbReference type="AlphaFoldDB" id="A0A1V9YZY0"/>
<evidence type="ECO:0000256" key="11">
    <source>
        <dbReference type="ARBA" id="ARBA00047652"/>
    </source>
</evidence>
<comment type="similarity">
    <text evidence="8">Belongs to the Dus family. Dus1 subfamily.</text>
</comment>
<dbReference type="InterPro" id="IPR013785">
    <property type="entry name" value="Aldolase_TIM"/>
</dbReference>
<evidence type="ECO:0000256" key="10">
    <source>
        <dbReference type="ARBA" id="ARBA00047287"/>
    </source>
</evidence>
<dbReference type="InterPro" id="IPR018517">
    <property type="entry name" value="tRNA_hU_synthase_CS"/>
</dbReference>
<keyword evidence="4" id="KW-0819">tRNA processing</keyword>
<comment type="catalytic activity">
    <reaction evidence="11">
        <text>5,6-dihydrouridine(16) in tRNA + NADP(+) = uridine(16) in tRNA + NADPH + H(+)</text>
        <dbReference type="Rhea" id="RHEA:53376"/>
        <dbReference type="Rhea" id="RHEA-COMP:13543"/>
        <dbReference type="Rhea" id="RHEA-COMP:13544"/>
        <dbReference type="ChEBI" id="CHEBI:15378"/>
        <dbReference type="ChEBI" id="CHEBI:57783"/>
        <dbReference type="ChEBI" id="CHEBI:58349"/>
        <dbReference type="ChEBI" id="CHEBI:65315"/>
        <dbReference type="ChEBI" id="CHEBI:74443"/>
        <dbReference type="EC" id="1.3.1.88"/>
    </reaction>
    <physiologicalReaction direction="right-to-left" evidence="11">
        <dbReference type="Rhea" id="RHEA:53378"/>
    </physiologicalReaction>
</comment>
<comment type="caution">
    <text evidence="15">The sequence shown here is derived from an EMBL/GenBank/DDBJ whole genome shotgun (WGS) entry which is preliminary data.</text>
</comment>
<evidence type="ECO:0000259" key="14">
    <source>
        <dbReference type="Pfam" id="PF01207"/>
    </source>
</evidence>
<comment type="catalytic activity">
    <reaction evidence="13">
        <text>5,6-dihydrouridine(17) in tRNA + NADP(+) = uridine(17) in tRNA + NADPH + H(+)</text>
        <dbReference type="Rhea" id="RHEA:53368"/>
        <dbReference type="Rhea" id="RHEA-COMP:13541"/>
        <dbReference type="Rhea" id="RHEA-COMP:13542"/>
        <dbReference type="ChEBI" id="CHEBI:15378"/>
        <dbReference type="ChEBI" id="CHEBI:57783"/>
        <dbReference type="ChEBI" id="CHEBI:58349"/>
        <dbReference type="ChEBI" id="CHEBI:65315"/>
        <dbReference type="ChEBI" id="CHEBI:74443"/>
        <dbReference type="EC" id="1.3.1.88"/>
    </reaction>
    <physiologicalReaction direction="right-to-left" evidence="13">
        <dbReference type="Rhea" id="RHEA:53370"/>
    </physiologicalReaction>
</comment>
<dbReference type="EC" id="1.3.1.88" evidence="9"/>
<dbReference type="OrthoDB" id="272303at2759"/>
<evidence type="ECO:0000256" key="7">
    <source>
        <dbReference type="ARBA" id="ARBA00023027"/>
    </source>
</evidence>
<dbReference type="PANTHER" id="PTHR11082:SF5">
    <property type="entry name" value="TRNA-DIHYDROURIDINE(16_17) SYNTHASE [NAD(P)(+)]-LIKE"/>
    <property type="match status" value="1"/>
</dbReference>
<accession>A0A1V9YZY0</accession>
<evidence type="ECO:0000256" key="8">
    <source>
        <dbReference type="ARBA" id="ARBA00038313"/>
    </source>
</evidence>
<proteinExistence type="inferred from homology"/>
<keyword evidence="3" id="KW-0288">FMN</keyword>
<dbReference type="Pfam" id="PF01207">
    <property type="entry name" value="Dus"/>
    <property type="match status" value="1"/>
</dbReference>
<feature type="domain" description="DUS-like FMN-binding" evidence="14">
    <location>
        <begin position="20"/>
        <end position="245"/>
    </location>
</feature>